<evidence type="ECO:0000256" key="2">
    <source>
        <dbReference type="ARBA" id="ARBA00022473"/>
    </source>
</evidence>
<evidence type="ECO:0000256" key="4">
    <source>
        <dbReference type="ARBA" id="ARBA00023089"/>
    </source>
</evidence>
<dbReference type="EMBL" id="JAEFBK010000011">
    <property type="protein sequence ID" value="KAG7552135.1"/>
    <property type="molecule type" value="Genomic_DNA"/>
</dbReference>
<dbReference type="AlphaFoldDB" id="A0A8T1Z171"/>
<proteinExistence type="inferred from homology"/>
<feature type="compositionally biased region" description="Polar residues" evidence="6">
    <location>
        <begin position="824"/>
        <end position="835"/>
    </location>
</feature>
<evidence type="ECO:0000256" key="3">
    <source>
        <dbReference type="ARBA" id="ARBA00022782"/>
    </source>
</evidence>
<evidence type="ECO:0000313" key="8">
    <source>
        <dbReference type="Proteomes" id="UP000694240"/>
    </source>
</evidence>
<comment type="caution">
    <text evidence="7">The sequence shown here is derived from an EMBL/GenBank/DDBJ whole genome shotgun (WGS) entry which is preliminary data.</text>
</comment>
<name>A0A8T1Z171_9BRAS</name>
<keyword evidence="5" id="KW-0175">Coiled coil</keyword>
<evidence type="ECO:0000256" key="5">
    <source>
        <dbReference type="SAM" id="Coils"/>
    </source>
</evidence>
<accession>A0A8T1Z171</accession>
<dbReference type="GO" id="GO:0030154">
    <property type="term" value="P:cell differentiation"/>
    <property type="evidence" value="ECO:0007669"/>
    <property type="project" value="UniProtKB-KW"/>
</dbReference>
<dbReference type="EMBL" id="JAEFBK010000011">
    <property type="protein sequence ID" value="KAG7552136.1"/>
    <property type="molecule type" value="Genomic_DNA"/>
</dbReference>
<feature type="region of interest" description="Disordered" evidence="6">
    <location>
        <begin position="815"/>
        <end position="835"/>
    </location>
</feature>
<dbReference type="InterPro" id="IPR012474">
    <property type="entry name" value="Frigida"/>
</dbReference>
<dbReference type="Proteomes" id="UP000694240">
    <property type="component" value="Chromosome 11"/>
</dbReference>
<protein>
    <submittedName>
        <fullName evidence="7">Frigida-like</fullName>
    </submittedName>
</protein>
<organism evidence="7 8">
    <name type="scientific">Arabidopsis thaliana x Arabidopsis arenosa</name>
    <dbReference type="NCBI Taxonomy" id="1240361"/>
    <lineage>
        <taxon>Eukaryota</taxon>
        <taxon>Viridiplantae</taxon>
        <taxon>Streptophyta</taxon>
        <taxon>Embryophyta</taxon>
        <taxon>Tracheophyta</taxon>
        <taxon>Spermatophyta</taxon>
        <taxon>Magnoliopsida</taxon>
        <taxon>eudicotyledons</taxon>
        <taxon>Gunneridae</taxon>
        <taxon>Pentapetalae</taxon>
        <taxon>rosids</taxon>
        <taxon>malvids</taxon>
        <taxon>Brassicales</taxon>
        <taxon>Brassicaceae</taxon>
        <taxon>Camelineae</taxon>
        <taxon>Arabidopsis</taxon>
    </lineage>
</organism>
<sequence>MEEIKLENEIRLCDVKTENLRKTMDTIKSQASDVLILNLQWCDLEDHLKSTSEKVELRFREVVLKEVELQSRSFALEERAKVVEAAEAEMGDLEMKVNGFRSEVEEKREELGFLRKSLEECSVEERSKRSQLNEIVELLRKSQVDLDLKGGELRQIETDLERYRAEVKEEKEYLRRTENGRREWEEELERKTKDLTLVRDKLAECDKRFETRSLELIKTQGEVEVKEKQLEQMKIDLEKYRVEVNAEKENLGRTQTHRRELEEEIEIKTKDLTLVMDKIAECEKLFEARSSELIKTQGEVELKGKQLEQMDSDLERHRGEVSAEMEHLEKSQTRSRELAEEIERKRKELIAVLDNIAEYGKQLESVEQQLASQQKLLETRSSELVSKKKELDGLSLDLDLANSLNNEMRETCKQIKSKGRELEEIERLIQERSGHIESIKLLLEEHSEELASKEERHNEITEAIRKLSSEIVSKEETIQQLSEKQLVKQKKLDSTEKRLENTTAEFVTKEKELGSVKDTYRECLQNWEIKEKELKSLQEEIKKIQDSLKDFQSKEAEQVKLKASLMEREKELGLKEKRIRARSEKIELKEKKLDTREERIDKKDEQLKSTEQKLAKCVKDYELNAKKLASFCQQNNPDQQVDLVRDASVCDEKTLQLLLRGHLKKCDQLHLDVLRALKASSDPAKLVLDTIQGLHERMAVTKLDPDSVRRSSICLLECLMDMSPEPKTEVQVEAIKSATEWKNTTLVKAENPVEVLGFLHFLAAFSLAYTFDADKVQNLFDAAFLRQYAPSLCEALGVSSLAPVNNVLLLDDKPEQLPPEAPIRNSSNSRSPDVQETIASSHLGNEDVLLDPEGSASFSPNEVFTGLQGMKDPATYVLNFVNDELMGAQQRGELGLAEPVVKTLIPLLEELPRVVRSSKHVLSDALKVANLWSWMMGNSAQMSSLEAWGFLQLIVAYGLVHATSQENTLRFASYVAHFKQAPKLFESLGLSYAIPNVVKQLLDERHYFMAIRFIFYFKLKSNFSPLELLKDEIVNLRVSAKEERRFDSQAEDRDAAKLKDIIELIEDFKLDIDLPVDLIVKFMVLRVIQNQNQYVVSSFVPVQPPQVHMQASHTVIHSSYIATHGSNLTFPTILGASPNQQVLDMETYQAGGSTVFHGQPSHQAGFKRPRMDPSVSRPVIRPCFNPSKAMTDISVLGFKLVVNK</sequence>
<feature type="coiled-coil region" evidence="5">
    <location>
        <begin position="586"/>
        <end position="620"/>
    </location>
</feature>
<feature type="coiled-coil region" evidence="5">
    <location>
        <begin position="436"/>
        <end position="554"/>
    </location>
</feature>
<evidence type="ECO:0000313" key="7">
    <source>
        <dbReference type="EMBL" id="KAG7552136.1"/>
    </source>
</evidence>
<dbReference type="Pfam" id="PF07899">
    <property type="entry name" value="Frigida"/>
    <property type="match status" value="2"/>
</dbReference>
<keyword evidence="2" id="KW-0217">Developmental protein</keyword>
<evidence type="ECO:0000256" key="1">
    <source>
        <dbReference type="ARBA" id="ARBA00008956"/>
    </source>
</evidence>
<feature type="coiled-coil region" evidence="5">
    <location>
        <begin position="76"/>
        <end position="278"/>
    </location>
</feature>
<dbReference type="GO" id="GO:0009908">
    <property type="term" value="P:flower development"/>
    <property type="evidence" value="ECO:0007669"/>
    <property type="project" value="UniProtKB-KW"/>
</dbReference>
<reference evidence="7 8" key="1">
    <citation type="submission" date="2020-12" db="EMBL/GenBank/DDBJ databases">
        <title>Concerted genomic and epigenomic changes stabilize Arabidopsis allopolyploids.</title>
        <authorList>
            <person name="Chen Z."/>
        </authorList>
    </citation>
    <scope>NUCLEOTIDE SEQUENCE [LARGE SCALE GENOMIC DNA]</scope>
    <source>
        <strain evidence="7">Allo738</strain>
        <tissue evidence="7">Leaf</tissue>
    </source>
</reference>
<dbReference type="PANTHER" id="PTHR31791:SF37">
    <property type="entry name" value="A_TM021B04.7 PROTEIN"/>
    <property type="match status" value="1"/>
</dbReference>
<keyword evidence="3" id="KW-0221">Differentiation</keyword>
<feature type="coiled-coil region" evidence="5">
    <location>
        <begin position="325"/>
        <end position="383"/>
    </location>
</feature>
<dbReference type="PANTHER" id="PTHR31791">
    <property type="entry name" value="FRIGIDA-LIKE PROTEIN 3-RELATED"/>
    <property type="match status" value="1"/>
</dbReference>
<evidence type="ECO:0000256" key="6">
    <source>
        <dbReference type="SAM" id="MobiDB-lite"/>
    </source>
</evidence>
<gene>
    <name evidence="7" type="ORF">ISN45_Aa06g027400</name>
</gene>
<keyword evidence="4" id="KW-0287">Flowering</keyword>
<keyword evidence="8" id="KW-1185">Reference proteome</keyword>
<comment type="similarity">
    <text evidence="1">Belongs to the Frigida family.</text>
</comment>